<sequence>MSDFKTFETELTLKCGVTLPIFLKYKTYGDPKNPVILIPTCYTGRINSTYNMMLGDDDAASPKKYFVIVVGLLGGSESSSPSTQPAPFDGANFPETVYEDNIHAQYKLVQSLGYDKIFAYMGYSMGGQQAYYFASMYPDKVQKIVPMASSAQTSGFNWNFLEGVKATVKASSDFKANTYTDPVIIGTKAFGRVYSNWALSYEWFETKAWEVHGFKSSEEYLQKDWEERLTTWDARDLVQMAVTWQKGDIATFADGDLAAALGKIQAEVCVMPSRTDQYFRWEASVKEVAALKKGELHIIESVWGHIVGGGAGTPEDNVFINKTVGEFFAK</sequence>
<dbReference type="GO" id="GO:0016787">
    <property type="term" value="F:hydrolase activity"/>
    <property type="evidence" value="ECO:0007669"/>
    <property type="project" value="UniProtKB-KW"/>
</dbReference>
<reference evidence="3 4" key="1">
    <citation type="submission" date="2024-03" db="EMBL/GenBank/DDBJ databases">
        <title>Genome-scale model development and genomic sequencing of the oleaginous clade Lipomyces.</title>
        <authorList>
            <consortium name="Lawrence Berkeley National Laboratory"/>
            <person name="Czajka J.J."/>
            <person name="Han Y."/>
            <person name="Kim J."/>
            <person name="Mondo S.J."/>
            <person name="Hofstad B.A."/>
            <person name="Robles A."/>
            <person name="Haridas S."/>
            <person name="Riley R."/>
            <person name="LaButti K."/>
            <person name="Pangilinan J."/>
            <person name="Andreopoulos W."/>
            <person name="Lipzen A."/>
            <person name="Yan J."/>
            <person name="Wang M."/>
            <person name="Ng V."/>
            <person name="Grigoriev I.V."/>
            <person name="Spatafora J.W."/>
            <person name="Magnuson J.K."/>
            <person name="Baker S.E."/>
            <person name="Pomraning K.R."/>
        </authorList>
    </citation>
    <scope>NUCLEOTIDE SEQUENCE [LARGE SCALE GENOMIC DNA]</scope>
    <source>
        <strain evidence="3 4">Phaff 52-87</strain>
    </source>
</reference>
<evidence type="ECO:0000313" key="4">
    <source>
        <dbReference type="Proteomes" id="UP001498771"/>
    </source>
</evidence>
<keyword evidence="3" id="KW-0378">Hydrolase</keyword>
<accession>A0ABR1F0C5</accession>
<protein>
    <submittedName>
        <fullName evidence="3">Alpha/Beta hydrolase protein</fullName>
    </submittedName>
</protein>
<feature type="domain" description="AB hydrolase-1" evidence="2">
    <location>
        <begin position="34"/>
        <end position="306"/>
    </location>
</feature>
<gene>
    <name evidence="3" type="ORF">BZA70DRAFT_283376</name>
</gene>
<dbReference type="Gene3D" id="3.40.50.1820">
    <property type="entry name" value="alpha/beta hydrolase"/>
    <property type="match status" value="1"/>
</dbReference>
<dbReference type="RefSeq" id="XP_064766335.1">
    <property type="nucleotide sequence ID" value="XM_064913422.1"/>
</dbReference>
<dbReference type="InterPro" id="IPR008220">
    <property type="entry name" value="HAT_MetX-like"/>
</dbReference>
<name>A0ABR1F0C5_9ASCO</name>
<comment type="caution">
    <text evidence="3">The sequence shown here is derived from an EMBL/GenBank/DDBJ whole genome shotgun (WGS) entry which is preliminary data.</text>
</comment>
<dbReference type="EMBL" id="JBBJBU010000012">
    <property type="protein sequence ID" value="KAK7203302.1"/>
    <property type="molecule type" value="Genomic_DNA"/>
</dbReference>
<dbReference type="Pfam" id="PF00561">
    <property type="entry name" value="Abhydrolase_1"/>
    <property type="match status" value="1"/>
</dbReference>
<organism evidence="3 4">
    <name type="scientific">Myxozyma melibiosi</name>
    <dbReference type="NCBI Taxonomy" id="54550"/>
    <lineage>
        <taxon>Eukaryota</taxon>
        <taxon>Fungi</taxon>
        <taxon>Dikarya</taxon>
        <taxon>Ascomycota</taxon>
        <taxon>Saccharomycotina</taxon>
        <taxon>Lipomycetes</taxon>
        <taxon>Lipomycetales</taxon>
        <taxon>Lipomycetaceae</taxon>
        <taxon>Myxozyma</taxon>
    </lineage>
</organism>
<evidence type="ECO:0000259" key="2">
    <source>
        <dbReference type="Pfam" id="PF00561"/>
    </source>
</evidence>
<keyword evidence="4" id="KW-1185">Reference proteome</keyword>
<comment type="similarity">
    <text evidence="1">Belongs to the AB hydrolase superfamily. MetX family.</text>
</comment>
<dbReference type="Proteomes" id="UP001498771">
    <property type="component" value="Unassembled WGS sequence"/>
</dbReference>
<evidence type="ECO:0000256" key="1">
    <source>
        <dbReference type="ARBA" id="ARBA00006886"/>
    </source>
</evidence>
<dbReference type="PANTHER" id="PTHR32268">
    <property type="entry name" value="HOMOSERINE O-ACETYLTRANSFERASE"/>
    <property type="match status" value="1"/>
</dbReference>
<dbReference type="PANTHER" id="PTHR32268:SF15">
    <property type="entry name" value="HOMOSERINE ACETYLTRANSFERASE FAMILY PROTEIN (AFU_ORTHOLOGUE AFUA_1G15350)"/>
    <property type="match status" value="1"/>
</dbReference>
<dbReference type="InterPro" id="IPR000073">
    <property type="entry name" value="AB_hydrolase_1"/>
</dbReference>
<evidence type="ECO:0000313" key="3">
    <source>
        <dbReference type="EMBL" id="KAK7203302.1"/>
    </source>
</evidence>
<dbReference type="PIRSF" id="PIRSF000443">
    <property type="entry name" value="Homoser_Ac_trans"/>
    <property type="match status" value="1"/>
</dbReference>
<proteinExistence type="inferred from homology"/>
<dbReference type="InterPro" id="IPR029058">
    <property type="entry name" value="AB_hydrolase_fold"/>
</dbReference>
<dbReference type="GeneID" id="90038934"/>
<dbReference type="SUPFAM" id="SSF53474">
    <property type="entry name" value="alpha/beta-Hydrolases"/>
    <property type="match status" value="1"/>
</dbReference>